<keyword evidence="3" id="KW-1185">Reference proteome</keyword>
<dbReference type="EMBL" id="PGFD01000001">
    <property type="protein sequence ID" value="PJJ66502.1"/>
    <property type="molecule type" value="Genomic_DNA"/>
</dbReference>
<proteinExistence type="predicted"/>
<dbReference type="Proteomes" id="UP000228740">
    <property type="component" value="Unassembled WGS sequence"/>
</dbReference>
<evidence type="ECO:0000313" key="3">
    <source>
        <dbReference type="Proteomes" id="UP000228740"/>
    </source>
</evidence>
<dbReference type="GO" id="GO:0043565">
    <property type="term" value="F:sequence-specific DNA binding"/>
    <property type="evidence" value="ECO:0007669"/>
    <property type="project" value="InterPro"/>
</dbReference>
<sequence length="269" mass="31645">MKGYNSYRISAPTEFKDIFSHFYYAENRSGETVEKTLLPSYQTIMIFSFGTHASFISKNKEEIKVEKCIVLGPIKHAFNYILPEDAEILVCNFKDDAFFRFFGNAALTDDLAMHPDELLNQNCFTTLWSELKKIDSNENRVQGMLDFCQPYLRDRDSIAEQIAAFDRTSFSPIKEISKRNKISERSLQTNHKKHFGYTSKEIYRYQRFLKAIQIIQNNSCQNIKIDWFDVINQCGYYDQSQLIKDFKHYIHLSPSKYLKFQESICDPKN</sequence>
<feature type="domain" description="HTH araC/xylS-type" evidence="1">
    <location>
        <begin position="156"/>
        <end position="260"/>
    </location>
</feature>
<evidence type="ECO:0000259" key="1">
    <source>
        <dbReference type="PROSITE" id="PS01124"/>
    </source>
</evidence>
<dbReference type="InterPro" id="IPR018060">
    <property type="entry name" value="HTH_AraC"/>
</dbReference>
<dbReference type="PROSITE" id="PS01124">
    <property type="entry name" value="HTH_ARAC_FAMILY_2"/>
    <property type="match status" value="1"/>
</dbReference>
<dbReference type="SMART" id="SM00342">
    <property type="entry name" value="HTH_ARAC"/>
    <property type="match status" value="1"/>
</dbReference>
<organism evidence="2 3">
    <name type="scientific">Chryseobacterium geocarposphaerae</name>
    <dbReference type="NCBI Taxonomy" id="1416776"/>
    <lineage>
        <taxon>Bacteria</taxon>
        <taxon>Pseudomonadati</taxon>
        <taxon>Bacteroidota</taxon>
        <taxon>Flavobacteriia</taxon>
        <taxon>Flavobacteriales</taxon>
        <taxon>Weeksellaceae</taxon>
        <taxon>Chryseobacterium group</taxon>
        <taxon>Chryseobacterium</taxon>
    </lineage>
</organism>
<reference evidence="2 3" key="1">
    <citation type="submission" date="2017-11" db="EMBL/GenBank/DDBJ databases">
        <title>Genomic Encyclopedia of Archaeal and Bacterial Type Strains, Phase II (KMG-II): From Individual Species to Whole Genera.</title>
        <authorList>
            <person name="Goeker M."/>
        </authorList>
    </citation>
    <scope>NUCLEOTIDE SEQUENCE [LARGE SCALE GENOMIC DNA]</scope>
    <source>
        <strain evidence="2 3">DSM 27617</strain>
    </source>
</reference>
<dbReference type="Pfam" id="PF12833">
    <property type="entry name" value="HTH_18"/>
    <property type="match status" value="1"/>
</dbReference>
<dbReference type="Gene3D" id="1.10.10.60">
    <property type="entry name" value="Homeodomain-like"/>
    <property type="match status" value="1"/>
</dbReference>
<dbReference type="RefSeq" id="WP_100375285.1">
    <property type="nucleotide sequence ID" value="NZ_PGFD01000001.1"/>
</dbReference>
<comment type="caution">
    <text evidence="2">The sequence shown here is derived from an EMBL/GenBank/DDBJ whole genome shotgun (WGS) entry which is preliminary data.</text>
</comment>
<dbReference type="OrthoDB" id="635259at2"/>
<protein>
    <submittedName>
        <fullName evidence="2">Helix-turn-helix protein</fullName>
    </submittedName>
</protein>
<accession>A0A2M9C6S3</accession>
<gene>
    <name evidence="2" type="ORF">CLV73_0487</name>
</gene>
<dbReference type="GO" id="GO:0003700">
    <property type="term" value="F:DNA-binding transcription factor activity"/>
    <property type="evidence" value="ECO:0007669"/>
    <property type="project" value="InterPro"/>
</dbReference>
<name>A0A2M9C6S3_9FLAO</name>
<evidence type="ECO:0000313" key="2">
    <source>
        <dbReference type="EMBL" id="PJJ66502.1"/>
    </source>
</evidence>
<dbReference type="AlphaFoldDB" id="A0A2M9C6S3"/>